<dbReference type="Proteomes" id="UP000823615">
    <property type="component" value="Unassembled WGS sequence"/>
</dbReference>
<dbReference type="SUPFAM" id="SSF46785">
    <property type="entry name" value="Winged helix' DNA-binding domain"/>
    <property type="match status" value="1"/>
</dbReference>
<sequence length="120" mass="13302">MELSTKLYILDDNGQKFMGAGVLWLLEGVEETGSLLSAARGMGLSYTKARFMLESLEKGLGQKILDRKKGGAEHSGGTLTPFAKEFISLYREFQSEVKADAERRFRGFSASVEKLMEEGK</sequence>
<accession>A0A9D9H5Q3</accession>
<evidence type="ECO:0000313" key="1">
    <source>
        <dbReference type="EMBL" id="MBO8436834.1"/>
    </source>
</evidence>
<evidence type="ECO:0000313" key="2">
    <source>
        <dbReference type="Proteomes" id="UP000823615"/>
    </source>
</evidence>
<dbReference type="InterPro" id="IPR051815">
    <property type="entry name" value="Molybdate_resp_trans_reg"/>
</dbReference>
<proteinExistence type="predicted"/>
<gene>
    <name evidence="1" type="ORF">IAA97_07650</name>
</gene>
<protein>
    <submittedName>
        <fullName evidence="1">LysR family transcriptional regulator</fullName>
    </submittedName>
</protein>
<dbReference type="AlphaFoldDB" id="A0A9D9H5Q3"/>
<organism evidence="1 2">
    <name type="scientific">Candidatus Ornithospirochaeta stercoripullorum</name>
    <dbReference type="NCBI Taxonomy" id="2840899"/>
    <lineage>
        <taxon>Bacteria</taxon>
        <taxon>Pseudomonadati</taxon>
        <taxon>Spirochaetota</taxon>
        <taxon>Spirochaetia</taxon>
        <taxon>Spirochaetales</taxon>
        <taxon>Spirochaetaceae</taxon>
        <taxon>Spirochaetaceae incertae sedis</taxon>
        <taxon>Candidatus Ornithospirochaeta</taxon>
    </lineage>
</organism>
<dbReference type="PANTHER" id="PTHR30432">
    <property type="entry name" value="TRANSCRIPTIONAL REGULATOR MODE"/>
    <property type="match status" value="1"/>
</dbReference>
<dbReference type="InterPro" id="IPR036390">
    <property type="entry name" value="WH_DNA-bd_sf"/>
</dbReference>
<reference evidence="1" key="1">
    <citation type="submission" date="2020-10" db="EMBL/GenBank/DDBJ databases">
        <authorList>
            <person name="Gilroy R."/>
        </authorList>
    </citation>
    <scope>NUCLEOTIDE SEQUENCE</scope>
    <source>
        <strain evidence="1">7293</strain>
    </source>
</reference>
<name>A0A9D9H5Q3_9SPIO</name>
<reference evidence="1" key="2">
    <citation type="journal article" date="2021" name="PeerJ">
        <title>Extensive microbial diversity within the chicken gut microbiome revealed by metagenomics and culture.</title>
        <authorList>
            <person name="Gilroy R."/>
            <person name="Ravi A."/>
            <person name="Getino M."/>
            <person name="Pursley I."/>
            <person name="Horton D.L."/>
            <person name="Alikhan N.F."/>
            <person name="Baker D."/>
            <person name="Gharbi K."/>
            <person name="Hall N."/>
            <person name="Watson M."/>
            <person name="Adriaenssens E.M."/>
            <person name="Foster-Nyarko E."/>
            <person name="Jarju S."/>
            <person name="Secka A."/>
            <person name="Antonio M."/>
            <person name="Oren A."/>
            <person name="Chaudhuri R.R."/>
            <person name="La Ragione R."/>
            <person name="Hildebrand F."/>
            <person name="Pallen M.J."/>
        </authorList>
    </citation>
    <scope>NUCLEOTIDE SEQUENCE</scope>
    <source>
        <strain evidence="1">7293</strain>
    </source>
</reference>
<dbReference type="InterPro" id="IPR036388">
    <property type="entry name" value="WH-like_DNA-bd_sf"/>
</dbReference>
<dbReference type="Gene3D" id="1.10.10.10">
    <property type="entry name" value="Winged helix-like DNA-binding domain superfamily/Winged helix DNA-binding domain"/>
    <property type="match status" value="1"/>
</dbReference>
<dbReference type="PANTHER" id="PTHR30432:SF1">
    <property type="entry name" value="DNA-BINDING TRANSCRIPTIONAL DUAL REGULATOR MODE"/>
    <property type="match status" value="1"/>
</dbReference>
<comment type="caution">
    <text evidence="1">The sequence shown here is derived from an EMBL/GenBank/DDBJ whole genome shotgun (WGS) entry which is preliminary data.</text>
</comment>
<dbReference type="EMBL" id="JADIMT010000090">
    <property type="protein sequence ID" value="MBO8436834.1"/>
    <property type="molecule type" value="Genomic_DNA"/>
</dbReference>